<dbReference type="Proteomes" id="UP000652761">
    <property type="component" value="Unassembled WGS sequence"/>
</dbReference>
<evidence type="ECO:0000256" key="1">
    <source>
        <dbReference type="SAM" id="SignalP"/>
    </source>
</evidence>
<sequence length="64" mass="6993">MISLLITTICLSLTALEDLVGSRVCSSLRVKEDLVGSRVCSSLRVKEDQLWLGAVVSIEGLYPR</sequence>
<name>A0A843WCR4_COLES</name>
<evidence type="ECO:0000313" key="2">
    <source>
        <dbReference type="EMBL" id="MQM02515.1"/>
    </source>
</evidence>
<dbReference type="EMBL" id="NMUH01002866">
    <property type="protein sequence ID" value="MQM02515.1"/>
    <property type="molecule type" value="Genomic_DNA"/>
</dbReference>
<keyword evidence="1" id="KW-0732">Signal</keyword>
<gene>
    <name evidence="2" type="ORF">Taro_035283</name>
</gene>
<keyword evidence="3" id="KW-1185">Reference proteome</keyword>
<feature type="chain" id="PRO_5032603854" description="Secreted protein" evidence="1">
    <location>
        <begin position="22"/>
        <end position="64"/>
    </location>
</feature>
<dbReference type="AlphaFoldDB" id="A0A843WCR4"/>
<evidence type="ECO:0000313" key="3">
    <source>
        <dbReference type="Proteomes" id="UP000652761"/>
    </source>
</evidence>
<proteinExistence type="predicted"/>
<protein>
    <recommendedName>
        <fullName evidence="4">Secreted protein</fullName>
    </recommendedName>
</protein>
<accession>A0A843WCR4</accession>
<reference evidence="2" key="1">
    <citation type="submission" date="2017-07" db="EMBL/GenBank/DDBJ databases">
        <title>Taro Niue Genome Assembly and Annotation.</title>
        <authorList>
            <person name="Atibalentja N."/>
            <person name="Keating K."/>
            <person name="Fields C.J."/>
        </authorList>
    </citation>
    <scope>NUCLEOTIDE SEQUENCE</scope>
    <source>
        <strain evidence="2">Niue_2</strain>
        <tissue evidence="2">Leaf</tissue>
    </source>
</reference>
<organism evidence="2 3">
    <name type="scientific">Colocasia esculenta</name>
    <name type="common">Wild taro</name>
    <name type="synonym">Arum esculentum</name>
    <dbReference type="NCBI Taxonomy" id="4460"/>
    <lineage>
        <taxon>Eukaryota</taxon>
        <taxon>Viridiplantae</taxon>
        <taxon>Streptophyta</taxon>
        <taxon>Embryophyta</taxon>
        <taxon>Tracheophyta</taxon>
        <taxon>Spermatophyta</taxon>
        <taxon>Magnoliopsida</taxon>
        <taxon>Liliopsida</taxon>
        <taxon>Araceae</taxon>
        <taxon>Aroideae</taxon>
        <taxon>Colocasieae</taxon>
        <taxon>Colocasia</taxon>
    </lineage>
</organism>
<evidence type="ECO:0008006" key="4">
    <source>
        <dbReference type="Google" id="ProtNLM"/>
    </source>
</evidence>
<comment type="caution">
    <text evidence="2">The sequence shown here is derived from an EMBL/GenBank/DDBJ whole genome shotgun (WGS) entry which is preliminary data.</text>
</comment>
<feature type="signal peptide" evidence="1">
    <location>
        <begin position="1"/>
        <end position="21"/>
    </location>
</feature>